<comment type="caution">
    <text evidence="2">The sequence shown here is derived from an EMBL/GenBank/DDBJ whole genome shotgun (WGS) entry which is preliminary data.</text>
</comment>
<reference evidence="2 3" key="1">
    <citation type="submission" date="2021-02" db="EMBL/GenBank/DDBJ databases">
        <title>Variation within the Batrachochytrium salamandrivorans European outbreak.</title>
        <authorList>
            <person name="Kelly M."/>
            <person name="Pasmans F."/>
            <person name="Shea T.P."/>
            <person name="Munoz J.F."/>
            <person name="Carranza S."/>
            <person name="Cuomo C.A."/>
            <person name="Martel A."/>
        </authorList>
    </citation>
    <scope>NUCLEOTIDE SEQUENCE [LARGE SCALE GENOMIC DNA]</scope>
    <source>
        <strain evidence="2 3">AMFP18/2</strain>
    </source>
</reference>
<name>A0ABQ8FID7_9FUNG</name>
<gene>
    <name evidence="2" type="ORF">BASA50_003764</name>
</gene>
<evidence type="ECO:0000259" key="1">
    <source>
        <dbReference type="SMART" id="SM00355"/>
    </source>
</evidence>
<dbReference type="EMBL" id="JAFCIX010000102">
    <property type="protein sequence ID" value="KAH6598729.1"/>
    <property type="molecule type" value="Genomic_DNA"/>
</dbReference>
<feature type="domain" description="C2H2-type" evidence="1">
    <location>
        <begin position="33"/>
        <end position="56"/>
    </location>
</feature>
<feature type="domain" description="C2H2-type" evidence="1">
    <location>
        <begin position="70"/>
        <end position="95"/>
    </location>
</feature>
<sequence>MYIQCTLSPPCSAAPPFSTIATYEEHYEISHMNSCATCHRILPTAHLLHLHIQELHDSFFKVMASRCDSYECFVDDCAVKTRSSNARIRHLIKRHAYPQDFDFRVIRGHYIDHRHDTSATCLNEGQNESSDKVEIVNTTSTLPGGACDSDVDLEKLTTSMSLLMVPRVMRVGRKAPATHPAKLT</sequence>
<dbReference type="InterPro" id="IPR039258">
    <property type="entry name" value="ZNF511"/>
</dbReference>
<evidence type="ECO:0000313" key="2">
    <source>
        <dbReference type="EMBL" id="KAH6598729.1"/>
    </source>
</evidence>
<dbReference type="InterPro" id="IPR013087">
    <property type="entry name" value="Znf_C2H2_type"/>
</dbReference>
<dbReference type="Proteomes" id="UP001648503">
    <property type="component" value="Unassembled WGS sequence"/>
</dbReference>
<dbReference type="PANTHER" id="PTHR21354">
    <property type="entry name" value="ZINC FINGER PROTEIN 511"/>
    <property type="match status" value="1"/>
</dbReference>
<keyword evidence="3" id="KW-1185">Reference proteome</keyword>
<proteinExistence type="predicted"/>
<organism evidence="2 3">
    <name type="scientific">Batrachochytrium salamandrivorans</name>
    <dbReference type="NCBI Taxonomy" id="1357716"/>
    <lineage>
        <taxon>Eukaryota</taxon>
        <taxon>Fungi</taxon>
        <taxon>Fungi incertae sedis</taxon>
        <taxon>Chytridiomycota</taxon>
        <taxon>Chytridiomycota incertae sedis</taxon>
        <taxon>Chytridiomycetes</taxon>
        <taxon>Rhizophydiales</taxon>
        <taxon>Rhizophydiales incertae sedis</taxon>
        <taxon>Batrachochytrium</taxon>
    </lineage>
</organism>
<dbReference type="PANTHER" id="PTHR21354:SF0">
    <property type="entry name" value="ZINC FINGER PROTEIN 511"/>
    <property type="match status" value="1"/>
</dbReference>
<dbReference type="SMART" id="SM00355">
    <property type="entry name" value="ZnF_C2H2"/>
    <property type="match status" value="2"/>
</dbReference>
<accession>A0ABQ8FID7</accession>
<protein>
    <recommendedName>
        <fullName evidence="1">C2H2-type domain-containing protein</fullName>
    </recommendedName>
</protein>
<evidence type="ECO:0000313" key="3">
    <source>
        <dbReference type="Proteomes" id="UP001648503"/>
    </source>
</evidence>